<protein>
    <recommendedName>
        <fullName evidence="2">protein-tyrosine-phosphatase</fullName>
        <ecNumber evidence="2">3.1.3.48</ecNumber>
    </recommendedName>
</protein>
<evidence type="ECO:0000313" key="6">
    <source>
        <dbReference type="EMBL" id="KPI85659.1"/>
    </source>
</evidence>
<evidence type="ECO:0000256" key="5">
    <source>
        <dbReference type="SAM" id="MobiDB-lite"/>
    </source>
</evidence>
<evidence type="ECO:0000256" key="1">
    <source>
        <dbReference type="ARBA" id="ARBA00008601"/>
    </source>
</evidence>
<keyword evidence="4" id="KW-0904">Protein phosphatase</keyword>
<gene>
    <name evidence="6" type="ORF">ABL78_5280</name>
</gene>
<dbReference type="GO" id="GO:0004725">
    <property type="term" value="F:protein tyrosine phosphatase activity"/>
    <property type="evidence" value="ECO:0007669"/>
    <property type="project" value="UniProtKB-EC"/>
</dbReference>
<dbReference type="VEuPathDB" id="TriTrypDB:Lsey_0173_0080"/>
<evidence type="ECO:0000313" key="7">
    <source>
        <dbReference type="Proteomes" id="UP000038009"/>
    </source>
</evidence>
<dbReference type="PANTHER" id="PTHR45848">
    <property type="entry name" value="DUAL SPECIFICITY PROTEIN PHOSPHATASE 12 FAMILY MEMBER"/>
    <property type="match status" value="1"/>
</dbReference>
<dbReference type="OMA" id="MQSWTGS"/>
<comment type="caution">
    <text evidence="6">The sequence shown here is derived from an EMBL/GenBank/DDBJ whole genome shotgun (WGS) entry which is preliminary data.</text>
</comment>
<evidence type="ECO:0000256" key="4">
    <source>
        <dbReference type="ARBA" id="ARBA00022912"/>
    </source>
</evidence>
<dbReference type="AlphaFoldDB" id="A0A0N0P4S9"/>
<feature type="region of interest" description="Disordered" evidence="5">
    <location>
        <begin position="1"/>
        <end position="33"/>
    </location>
</feature>
<proteinExistence type="inferred from homology"/>
<accession>A0A0N0P4S9</accession>
<name>A0A0N0P4S9_LEPSE</name>
<sequence>MSVHSTTEEDRGELDSAMPGTPEATLSPPLPPAPPRTYFTCRRCRTTLFSAQDIVPHDPGDGAKKTFKYRRGGPQHDAEAAGGVPSDFSYVGACTSYFLDPDQSPWVADELREANATGAVVEPDTIYCPNVRCRANLGTQSWTGSQCSCGSWVTPGFRIRARAVDKVTE</sequence>
<evidence type="ECO:0000256" key="2">
    <source>
        <dbReference type="ARBA" id="ARBA00013064"/>
    </source>
</evidence>
<dbReference type="PANTHER" id="PTHR45848:SF4">
    <property type="entry name" value="DUAL SPECIFICITY PROTEIN PHOSPHATASE 12"/>
    <property type="match status" value="1"/>
</dbReference>
<comment type="similarity">
    <text evidence="1">Belongs to the protein-tyrosine phosphatase family. Non-receptor class dual specificity subfamily.</text>
</comment>
<dbReference type="EC" id="3.1.3.48" evidence="2"/>
<keyword evidence="7" id="KW-1185">Reference proteome</keyword>
<dbReference type="EMBL" id="LJSK01000173">
    <property type="protein sequence ID" value="KPI85659.1"/>
    <property type="molecule type" value="Genomic_DNA"/>
</dbReference>
<reference evidence="6 7" key="1">
    <citation type="journal article" date="2015" name="PLoS Pathog.">
        <title>Leptomonas seymouri: Adaptations to the Dixenous Life Cycle Analyzed by Genome Sequencing, Transcriptome Profiling and Co-infection with Leishmania donovani.</title>
        <authorList>
            <person name="Kraeva N."/>
            <person name="Butenko A."/>
            <person name="Hlavacova J."/>
            <person name="Kostygov A."/>
            <person name="Myskova J."/>
            <person name="Grybchuk D."/>
            <person name="Lestinova T."/>
            <person name="Votypka J."/>
            <person name="Volf P."/>
            <person name="Opperdoes F."/>
            <person name="Flegontov P."/>
            <person name="Lukes J."/>
            <person name="Yurchenko V."/>
        </authorList>
    </citation>
    <scope>NUCLEOTIDE SEQUENCE [LARGE SCALE GENOMIC DNA]</scope>
    <source>
        <strain evidence="6 7">ATCC 30220</strain>
    </source>
</reference>
<evidence type="ECO:0000256" key="3">
    <source>
        <dbReference type="ARBA" id="ARBA00022801"/>
    </source>
</evidence>
<organism evidence="6 7">
    <name type="scientific">Leptomonas seymouri</name>
    <dbReference type="NCBI Taxonomy" id="5684"/>
    <lineage>
        <taxon>Eukaryota</taxon>
        <taxon>Discoba</taxon>
        <taxon>Euglenozoa</taxon>
        <taxon>Kinetoplastea</taxon>
        <taxon>Metakinetoplastina</taxon>
        <taxon>Trypanosomatida</taxon>
        <taxon>Trypanosomatidae</taxon>
        <taxon>Leishmaniinae</taxon>
        <taxon>Leptomonas</taxon>
    </lineage>
</organism>
<keyword evidence="3" id="KW-0378">Hydrolase</keyword>
<dbReference type="OrthoDB" id="2017893at2759"/>
<dbReference type="Proteomes" id="UP000038009">
    <property type="component" value="Unassembled WGS sequence"/>
</dbReference>
<dbReference type="GO" id="GO:0008138">
    <property type="term" value="F:protein tyrosine/serine/threonine phosphatase activity"/>
    <property type="evidence" value="ECO:0007669"/>
    <property type="project" value="TreeGrafter"/>
</dbReference>